<dbReference type="Pfam" id="PF13144">
    <property type="entry name" value="ChapFlgA"/>
    <property type="match status" value="1"/>
</dbReference>
<dbReference type="Gene3D" id="2.30.30.760">
    <property type="match status" value="1"/>
</dbReference>
<feature type="domain" description="Flagella basal body P-ring formation protein FlgA SAF" evidence="1">
    <location>
        <begin position="225"/>
        <end position="344"/>
    </location>
</feature>
<comment type="caution">
    <text evidence="2">The sequence shown here is derived from an EMBL/GenBank/DDBJ whole genome shotgun (WGS) entry which is preliminary data.</text>
</comment>
<evidence type="ECO:0000259" key="1">
    <source>
        <dbReference type="Pfam" id="PF13144"/>
    </source>
</evidence>
<sequence>MSEREGIVMSISLHKDMFFKAQKPCLFALASLLALVAVFMASGVVSAADEWRIKVKGAVCVHEPVVQLGHIAHPVGDYDRDAWKRLASTRLWKASTRKGRPVVVPRAKLENILKYYLKEEAARCVLPLKMAIQTGGRVVAGQDLRNRVVEFLTIHSRGMGEDVEFKNFAMPDEFFLPNTYDKIELALSDEAMSPGTNRFVLRAKTPDGKITRTKTGSVFVSVWKTVPCASRPVNRNERLTSDKITFIKKNVAYMANVWDGEKGAWRVKRPVGTGQPFLMTNIEPMPMVTKGDVITLVYKNKRIQLTTKVEALGDGHLGQNITVRNLQSKRIIAATVVDNGVAKVR</sequence>
<keyword evidence="3" id="KW-1185">Reference proteome</keyword>
<evidence type="ECO:0000313" key="2">
    <source>
        <dbReference type="EMBL" id="KAB1440247.1"/>
    </source>
</evidence>
<dbReference type="EMBL" id="WAIE01000007">
    <property type="protein sequence ID" value="KAB1440247.1"/>
    <property type="molecule type" value="Genomic_DNA"/>
</dbReference>
<dbReference type="PANTHER" id="PTHR36307:SF1">
    <property type="entry name" value="FLAGELLA BASAL BODY P-RING FORMATION PROTEIN FLGA"/>
    <property type="match status" value="1"/>
</dbReference>
<dbReference type="GO" id="GO:0044780">
    <property type="term" value="P:bacterial-type flagellum assembly"/>
    <property type="evidence" value="ECO:0007669"/>
    <property type="project" value="InterPro"/>
</dbReference>
<proteinExistence type="predicted"/>
<dbReference type="Proteomes" id="UP000438699">
    <property type="component" value="Unassembled WGS sequence"/>
</dbReference>
<dbReference type="PANTHER" id="PTHR36307">
    <property type="entry name" value="FLAGELLA BASAL BODY P-RING FORMATION PROTEIN FLGA"/>
    <property type="match status" value="1"/>
</dbReference>
<reference evidence="2 3" key="1">
    <citation type="journal article" date="2017" name="Int. J. Syst. Evol. Microbiol.">
        <title>Desulfovibrio senegalensis sp. nov., a mesophilic sulfate reducer isolated from marine sediment.</title>
        <authorList>
            <person name="Thioye A."/>
            <person name="Gam Z.B.A."/>
            <person name="Mbengue M."/>
            <person name="Cayol J.L."/>
            <person name="Joseph-Bartoli M."/>
            <person name="Toure-Kane C."/>
            <person name="Labat M."/>
        </authorList>
    </citation>
    <scope>NUCLEOTIDE SEQUENCE [LARGE SCALE GENOMIC DNA]</scope>
    <source>
        <strain evidence="2 3">DSM 101509</strain>
    </source>
</reference>
<dbReference type="InterPro" id="IPR017585">
    <property type="entry name" value="SAF_FlgA"/>
</dbReference>
<dbReference type="AlphaFoldDB" id="A0A6N6MZJ8"/>
<dbReference type="InterPro" id="IPR039246">
    <property type="entry name" value="Flagellar_FlgA"/>
</dbReference>
<keyword evidence="2" id="KW-0282">Flagellum</keyword>
<protein>
    <submittedName>
        <fullName evidence="2">Flagellar basal body P-ring formation protein FlgA</fullName>
    </submittedName>
</protein>
<name>A0A6N6MZJ8_9BACT</name>
<dbReference type="NCBIfam" id="TIGR03170">
    <property type="entry name" value="flgA_cterm"/>
    <property type="match status" value="1"/>
</dbReference>
<gene>
    <name evidence="2" type="primary">flgA</name>
    <name evidence="2" type="ORF">F8A88_13410</name>
</gene>
<keyword evidence="2" id="KW-0966">Cell projection</keyword>
<organism evidence="2 3">
    <name type="scientific">Pseudodesulfovibrio senegalensis</name>
    <dbReference type="NCBI Taxonomy" id="1721087"/>
    <lineage>
        <taxon>Bacteria</taxon>
        <taxon>Pseudomonadati</taxon>
        <taxon>Thermodesulfobacteriota</taxon>
        <taxon>Desulfovibrionia</taxon>
        <taxon>Desulfovibrionales</taxon>
        <taxon>Desulfovibrionaceae</taxon>
    </lineage>
</organism>
<evidence type="ECO:0000313" key="3">
    <source>
        <dbReference type="Proteomes" id="UP000438699"/>
    </source>
</evidence>
<accession>A0A6N6MZJ8</accession>
<keyword evidence="2" id="KW-0969">Cilium</keyword>